<protein>
    <submittedName>
        <fullName evidence="1">Uncharacterized protein</fullName>
    </submittedName>
</protein>
<gene>
    <name evidence="1" type="ORF">GCM10023353_18470</name>
</gene>
<sequence>MTPGDVAELAAYAESERAAVRIDPRASITVMRPSGGPGRFLVADAAPPRLSVPEWDGGRCSWHVLCSALTGRTGGMRDVRAPAERLAHLLAQRNPPASTYEPLVTVDDGRGDVAGERAPLSLIAAETGGYMLELFGAPVGLRIPDPELVRAVAAVAGLLETTPLVTAPPPAKSAASGPGSAAGAGGHVPAVHRLLRDVPGVEGFPAQAGTAPSGAAGAAAADIGWFDHDADDGVTLGAAIDGAVLDARRLQYLAAIGCAVIVGPRRTLLLCDLDEGAAEQVVRVLAPMGFVFDAASPTVRELHLSCAPPSPGSEPSAAP</sequence>
<proteinExistence type="predicted"/>
<evidence type="ECO:0000313" key="1">
    <source>
        <dbReference type="EMBL" id="GAA4813752.1"/>
    </source>
</evidence>
<name>A0ABP9CPI9_9ACTN</name>
<organism evidence="1 2">
    <name type="scientific">Tomitella cavernea</name>
    <dbReference type="NCBI Taxonomy" id="1387982"/>
    <lineage>
        <taxon>Bacteria</taxon>
        <taxon>Bacillati</taxon>
        <taxon>Actinomycetota</taxon>
        <taxon>Actinomycetes</taxon>
        <taxon>Mycobacteriales</taxon>
        <taxon>Tomitella</taxon>
    </lineage>
</organism>
<accession>A0ABP9CPI9</accession>
<evidence type="ECO:0000313" key="2">
    <source>
        <dbReference type="Proteomes" id="UP001500839"/>
    </source>
</evidence>
<dbReference type="SUPFAM" id="SSF55124">
    <property type="entry name" value="Nitrite/Sulfite reductase N-terminal domain-like"/>
    <property type="match status" value="1"/>
</dbReference>
<dbReference type="InterPro" id="IPR036136">
    <property type="entry name" value="Nit/Sulf_reduc_fer-like_dom_sf"/>
</dbReference>
<dbReference type="Proteomes" id="UP001500839">
    <property type="component" value="Unassembled WGS sequence"/>
</dbReference>
<comment type="caution">
    <text evidence="1">The sequence shown here is derived from an EMBL/GenBank/DDBJ whole genome shotgun (WGS) entry which is preliminary data.</text>
</comment>
<reference evidence="2" key="1">
    <citation type="journal article" date="2019" name="Int. J. Syst. Evol. Microbiol.">
        <title>The Global Catalogue of Microorganisms (GCM) 10K type strain sequencing project: providing services to taxonomists for standard genome sequencing and annotation.</title>
        <authorList>
            <consortium name="The Broad Institute Genomics Platform"/>
            <consortium name="The Broad Institute Genome Sequencing Center for Infectious Disease"/>
            <person name="Wu L."/>
            <person name="Ma J."/>
        </authorList>
    </citation>
    <scope>NUCLEOTIDE SEQUENCE [LARGE SCALE GENOMIC DNA]</scope>
    <source>
        <strain evidence="2">JCM 18542</strain>
    </source>
</reference>
<keyword evidence="2" id="KW-1185">Reference proteome</keyword>
<dbReference type="EMBL" id="BAABKQ010000001">
    <property type="protein sequence ID" value="GAA4813752.1"/>
    <property type="molecule type" value="Genomic_DNA"/>
</dbReference>